<dbReference type="InterPro" id="IPR019546">
    <property type="entry name" value="TAT_signal_bac_arc"/>
</dbReference>
<dbReference type="AlphaFoldDB" id="A0A6H1UG30"/>
<protein>
    <submittedName>
        <fullName evidence="2">Twin-arginine translocation signal domain-containing protein</fullName>
    </submittedName>
</protein>
<dbReference type="PROSITE" id="PS51318">
    <property type="entry name" value="TAT"/>
    <property type="match status" value="1"/>
</dbReference>
<dbReference type="InterPro" id="IPR014177">
    <property type="entry name" value="Formate_DH_TAT-contain"/>
</dbReference>
<sequence>MTHRQSKLDRRQAIKAIGLGVGAAAISGQTVQAAPAQADVPSSADSTEYRETQHVLTYYDTLSEKGG</sequence>
<keyword evidence="1" id="KW-0732">Signal</keyword>
<proteinExistence type="predicted"/>
<dbReference type="KEGG" id="fes:HER31_14520"/>
<dbReference type="NCBIfam" id="TIGR02811">
    <property type="entry name" value="formate_TAT"/>
    <property type="match status" value="1"/>
</dbReference>
<dbReference type="RefSeq" id="WP_168661545.1">
    <property type="nucleotide sequence ID" value="NZ_CP051180.1"/>
</dbReference>
<accession>A0A6H1UG30</accession>
<dbReference type="EMBL" id="CP051180">
    <property type="protein sequence ID" value="QIZ78004.1"/>
    <property type="molecule type" value="Genomic_DNA"/>
</dbReference>
<organism evidence="2 3">
    <name type="scientific">Ferrimonas lipolytica</name>
    <dbReference type="NCBI Taxonomy" id="2724191"/>
    <lineage>
        <taxon>Bacteria</taxon>
        <taxon>Pseudomonadati</taxon>
        <taxon>Pseudomonadota</taxon>
        <taxon>Gammaproteobacteria</taxon>
        <taxon>Alteromonadales</taxon>
        <taxon>Ferrimonadaceae</taxon>
        <taxon>Ferrimonas</taxon>
    </lineage>
</organism>
<reference evidence="2 3" key="1">
    <citation type="submission" date="2020-04" db="EMBL/GenBank/DDBJ databases">
        <title>Ferrimonas sp. S7 isolated from sea water.</title>
        <authorList>
            <person name="Bae S.S."/>
            <person name="Baek K."/>
        </authorList>
    </citation>
    <scope>NUCLEOTIDE SEQUENCE [LARGE SCALE GENOMIC DNA]</scope>
    <source>
        <strain evidence="2 3">S7</strain>
    </source>
</reference>
<dbReference type="PIRSF" id="PIRSF036704">
    <property type="entry name" value="UCP036704"/>
    <property type="match status" value="1"/>
</dbReference>
<dbReference type="InterPro" id="IPR006311">
    <property type="entry name" value="TAT_signal"/>
</dbReference>
<evidence type="ECO:0000313" key="2">
    <source>
        <dbReference type="EMBL" id="QIZ78004.1"/>
    </source>
</evidence>
<keyword evidence="3" id="KW-1185">Reference proteome</keyword>
<dbReference type="Proteomes" id="UP000501602">
    <property type="component" value="Chromosome"/>
</dbReference>
<evidence type="ECO:0000313" key="3">
    <source>
        <dbReference type="Proteomes" id="UP000501602"/>
    </source>
</evidence>
<dbReference type="NCBIfam" id="TIGR01409">
    <property type="entry name" value="TAT_signal_seq"/>
    <property type="match status" value="1"/>
</dbReference>
<name>A0A6H1UG30_9GAMM</name>
<gene>
    <name evidence="2" type="ORF">HER31_14520</name>
</gene>
<evidence type="ECO:0000256" key="1">
    <source>
        <dbReference type="ARBA" id="ARBA00022729"/>
    </source>
</evidence>